<feature type="DNA-binding region" description="H-T-H motif" evidence="4">
    <location>
        <begin position="26"/>
        <end position="45"/>
    </location>
</feature>
<dbReference type="SUPFAM" id="SSF46689">
    <property type="entry name" value="Homeodomain-like"/>
    <property type="match status" value="1"/>
</dbReference>
<reference evidence="6 7" key="1">
    <citation type="submission" date="2024-09" db="EMBL/GenBank/DDBJ databases">
        <authorList>
            <person name="Sun Q."/>
            <person name="Mori K."/>
        </authorList>
    </citation>
    <scope>NUCLEOTIDE SEQUENCE [LARGE SCALE GENOMIC DNA]</scope>
    <source>
        <strain evidence="6 7">JCM 3324</strain>
    </source>
</reference>
<protein>
    <submittedName>
        <fullName evidence="6">TetR/AcrR family transcriptional regulator</fullName>
    </submittedName>
</protein>
<feature type="domain" description="HTH tetR-type" evidence="5">
    <location>
        <begin position="3"/>
        <end position="63"/>
    </location>
</feature>
<comment type="caution">
    <text evidence="6">The sequence shown here is derived from an EMBL/GenBank/DDBJ whole genome shotgun (WGS) entry which is preliminary data.</text>
</comment>
<keyword evidence="3" id="KW-0804">Transcription</keyword>
<dbReference type="PRINTS" id="PR00455">
    <property type="entry name" value="HTHTETR"/>
</dbReference>
<dbReference type="InterPro" id="IPR050109">
    <property type="entry name" value="HTH-type_TetR-like_transc_reg"/>
</dbReference>
<dbReference type="Pfam" id="PF00440">
    <property type="entry name" value="TetR_N"/>
    <property type="match status" value="1"/>
</dbReference>
<evidence type="ECO:0000259" key="5">
    <source>
        <dbReference type="PROSITE" id="PS50977"/>
    </source>
</evidence>
<evidence type="ECO:0000313" key="6">
    <source>
        <dbReference type="EMBL" id="MFB9476081.1"/>
    </source>
</evidence>
<dbReference type="PANTHER" id="PTHR30055">
    <property type="entry name" value="HTH-TYPE TRANSCRIPTIONAL REGULATOR RUTR"/>
    <property type="match status" value="1"/>
</dbReference>
<dbReference type="InterPro" id="IPR025996">
    <property type="entry name" value="MT1864/Rv1816-like_C"/>
</dbReference>
<dbReference type="RefSeq" id="WP_345404584.1">
    <property type="nucleotide sequence ID" value="NZ_BAAAXS010000001.1"/>
</dbReference>
<dbReference type="PROSITE" id="PS50977">
    <property type="entry name" value="HTH_TETR_2"/>
    <property type="match status" value="1"/>
</dbReference>
<evidence type="ECO:0000256" key="4">
    <source>
        <dbReference type="PROSITE-ProRule" id="PRU00335"/>
    </source>
</evidence>
<dbReference type="InterPro" id="IPR009057">
    <property type="entry name" value="Homeodomain-like_sf"/>
</dbReference>
<proteinExistence type="predicted"/>
<dbReference type="SUPFAM" id="SSF48498">
    <property type="entry name" value="Tetracyclin repressor-like, C-terminal domain"/>
    <property type="match status" value="1"/>
</dbReference>
<evidence type="ECO:0000256" key="2">
    <source>
        <dbReference type="ARBA" id="ARBA00023125"/>
    </source>
</evidence>
<evidence type="ECO:0000313" key="7">
    <source>
        <dbReference type="Proteomes" id="UP001589568"/>
    </source>
</evidence>
<sequence>MIDGTRSRLIESALTLLREEGLDAVTLRAVGETAGLSRMAPYRHFADKTALLAALAARVMSDITQHIATAVLSQGTQEERLRAFYRSYIDYAVRHHEEYRLVFSSVFVARRHPEIEQGIDEIMTALSVDDGTGGPREKAAVAAVLASAHGIAELVTVGDLAHKGISTDDIIDVIVTRATRP</sequence>
<keyword evidence="7" id="KW-1185">Reference proteome</keyword>
<dbReference type="PANTHER" id="PTHR30055:SF234">
    <property type="entry name" value="HTH-TYPE TRANSCRIPTIONAL REGULATOR BETI"/>
    <property type="match status" value="1"/>
</dbReference>
<dbReference type="Gene3D" id="1.10.357.10">
    <property type="entry name" value="Tetracycline Repressor, domain 2"/>
    <property type="match status" value="1"/>
</dbReference>
<name>A0ABV5P0K5_9ACTN</name>
<evidence type="ECO:0000256" key="1">
    <source>
        <dbReference type="ARBA" id="ARBA00023015"/>
    </source>
</evidence>
<dbReference type="Proteomes" id="UP001589568">
    <property type="component" value="Unassembled WGS sequence"/>
</dbReference>
<evidence type="ECO:0000256" key="3">
    <source>
        <dbReference type="ARBA" id="ARBA00023163"/>
    </source>
</evidence>
<dbReference type="Pfam" id="PF13305">
    <property type="entry name" value="TetR_C_33"/>
    <property type="match status" value="1"/>
</dbReference>
<dbReference type="EMBL" id="JBHMCF010000046">
    <property type="protein sequence ID" value="MFB9476081.1"/>
    <property type="molecule type" value="Genomic_DNA"/>
</dbReference>
<keyword evidence="2 4" id="KW-0238">DNA-binding</keyword>
<accession>A0ABV5P0K5</accession>
<organism evidence="6 7">
    <name type="scientific">Nonomuraea salmonea</name>
    <dbReference type="NCBI Taxonomy" id="46181"/>
    <lineage>
        <taxon>Bacteria</taxon>
        <taxon>Bacillati</taxon>
        <taxon>Actinomycetota</taxon>
        <taxon>Actinomycetes</taxon>
        <taxon>Streptosporangiales</taxon>
        <taxon>Streptosporangiaceae</taxon>
        <taxon>Nonomuraea</taxon>
    </lineage>
</organism>
<dbReference type="InterPro" id="IPR001647">
    <property type="entry name" value="HTH_TetR"/>
</dbReference>
<dbReference type="InterPro" id="IPR036271">
    <property type="entry name" value="Tet_transcr_reg_TetR-rel_C_sf"/>
</dbReference>
<keyword evidence="1" id="KW-0805">Transcription regulation</keyword>
<gene>
    <name evidence="6" type="ORF">ACFFR3_41860</name>
</gene>